<feature type="non-terminal residue" evidence="14">
    <location>
        <position position="1"/>
    </location>
</feature>
<comment type="cofactor">
    <cofactor evidence="1">
        <name>Zn(2+)</name>
        <dbReference type="ChEBI" id="CHEBI:29105"/>
    </cofactor>
</comment>
<keyword evidence="3 14" id="KW-0808">Transferase</keyword>
<dbReference type="InterPro" id="IPR004026">
    <property type="entry name" value="Ada_DNA_repair_Zn-bd"/>
</dbReference>
<evidence type="ECO:0000313" key="14">
    <source>
        <dbReference type="EMBL" id="EQD61803.1"/>
    </source>
</evidence>
<dbReference type="InterPro" id="IPR023170">
    <property type="entry name" value="HhH_base_excis_C"/>
</dbReference>
<evidence type="ECO:0000256" key="3">
    <source>
        <dbReference type="ARBA" id="ARBA00022679"/>
    </source>
</evidence>
<dbReference type="Gene3D" id="1.10.340.30">
    <property type="entry name" value="Hypothetical protein, domain 2"/>
    <property type="match status" value="1"/>
</dbReference>
<dbReference type="InterPro" id="IPR037046">
    <property type="entry name" value="AlkA_N_sf"/>
</dbReference>
<dbReference type="GO" id="GO:0032993">
    <property type="term" value="C:protein-DNA complex"/>
    <property type="evidence" value="ECO:0007669"/>
    <property type="project" value="TreeGrafter"/>
</dbReference>
<dbReference type="GO" id="GO:0043916">
    <property type="term" value="F:DNA-7-methylguanine glycosylase activity"/>
    <property type="evidence" value="ECO:0007669"/>
    <property type="project" value="TreeGrafter"/>
</dbReference>
<keyword evidence="10" id="KW-0804">Transcription</keyword>
<evidence type="ECO:0000256" key="10">
    <source>
        <dbReference type="ARBA" id="ARBA00023163"/>
    </source>
</evidence>
<dbReference type="SUPFAM" id="SSF57884">
    <property type="entry name" value="Ada DNA repair protein, N-terminal domain (N-Ada 10)"/>
    <property type="match status" value="1"/>
</dbReference>
<dbReference type="GO" id="GO:0032131">
    <property type="term" value="F:alkylated DNA binding"/>
    <property type="evidence" value="ECO:0007669"/>
    <property type="project" value="TreeGrafter"/>
</dbReference>
<dbReference type="Gene3D" id="1.10.1670.10">
    <property type="entry name" value="Helix-hairpin-Helix base-excision DNA repair enzymes (C-terminal)"/>
    <property type="match status" value="1"/>
</dbReference>
<keyword evidence="4" id="KW-0479">Metal-binding</keyword>
<dbReference type="SUPFAM" id="SSF46689">
    <property type="entry name" value="Homeodomain-like"/>
    <property type="match status" value="1"/>
</dbReference>
<dbReference type="CDD" id="cd00056">
    <property type="entry name" value="ENDO3c"/>
    <property type="match status" value="1"/>
</dbReference>
<proteinExistence type="predicted"/>
<dbReference type="PROSITE" id="PS01124">
    <property type="entry name" value="HTH_ARAC_FAMILY_2"/>
    <property type="match status" value="1"/>
</dbReference>
<dbReference type="SMART" id="SM01009">
    <property type="entry name" value="AlkA_N"/>
    <property type="match status" value="1"/>
</dbReference>
<dbReference type="GO" id="GO:0005737">
    <property type="term" value="C:cytoplasm"/>
    <property type="evidence" value="ECO:0007669"/>
    <property type="project" value="TreeGrafter"/>
</dbReference>
<dbReference type="InterPro" id="IPR010316">
    <property type="entry name" value="AlkA_N"/>
</dbReference>
<dbReference type="FunFam" id="3.40.10.10:FF:000001">
    <property type="entry name" value="DNA-3-methyladenine glycosylase 2"/>
    <property type="match status" value="1"/>
</dbReference>
<keyword evidence="9" id="KW-0010">Activator</keyword>
<evidence type="ECO:0000256" key="6">
    <source>
        <dbReference type="ARBA" id="ARBA00022833"/>
    </source>
</evidence>
<evidence type="ECO:0000256" key="4">
    <source>
        <dbReference type="ARBA" id="ARBA00022723"/>
    </source>
</evidence>
<dbReference type="AlphaFoldDB" id="T1AZM0"/>
<dbReference type="InterPro" id="IPR051912">
    <property type="entry name" value="Alkylbase_DNA_Glycosylase/TA"/>
</dbReference>
<protein>
    <submittedName>
        <fullName evidence="14">DNA methylation and regulatory protein (Methylated-DNA--[protein]-cysteine S-methyltransferase)</fullName>
    </submittedName>
</protein>
<dbReference type="Gene3D" id="1.10.10.60">
    <property type="entry name" value="Homeodomain-like"/>
    <property type="match status" value="1"/>
</dbReference>
<dbReference type="SUPFAM" id="SSF55945">
    <property type="entry name" value="TATA-box binding protein-like"/>
    <property type="match status" value="1"/>
</dbReference>
<dbReference type="GO" id="GO:0006307">
    <property type="term" value="P:DNA alkylation repair"/>
    <property type="evidence" value="ECO:0007669"/>
    <property type="project" value="TreeGrafter"/>
</dbReference>
<name>T1AZM0_9ZZZZ</name>
<dbReference type="InterPro" id="IPR035451">
    <property type="entry name" value="Ada-like_dom_sf"/>
</dbReference>
<dbReference type="InterPro" id="IPR003265">
    <property type="entry name" value="HhH-GPD_domain"/>
</dbReference>
<accession>T1AZM0</accession>
<dbReference type="PANTHER" id="PTHR43003:SF13">
    <property type="entry name" value="DNA-3-METHYLADENINE GLYCOSYLASE 2"/>
    <property type="match status" value="1"/>
</dbReference>
<keyword evidence="6" id="KW-0862">Zinc</keyword>
<keyword evidence="8" id="KW-0238">DNA-binding</keyword>
<dbReference type="GO" id="GO:0043565">
    <property type="term" value="F:sequence-specific DNA binding"/>
    <property type="evidence" value="ECO:0007669"/>
    <property type="project" value="InterPro"/>
</dbReference>
<dbReference type="Pfam" id="PF02805">
    <property type="entry name" value="Ada_Zn_binding"/>
    <property type="match status" value="1"/>
</dbReference>
<evidence type="ECO:0000256" key="11">
    <source>
        <dbReference type="ARBA" id="ARBA00023204"/>
    </source>
</evidence>
<evidence type="ECO:0000256" key="1">
    <source>
        <dbReference type="ARBA" id="ARBA00001947"/>
    </source>
</evidence>
<evidence type="ECO:0000256" key="9">
    <source>
        <dbReference type="ARBA" id="ARBA00023159"/>
    </source>
</evidence>
<dbReference type="GO" id="GO:0032259">
    <property type="term" value="P:methylation"/>
    <property type="evidence" value="ECO:0007669"/>
    <property type="project" value="UniProtKB-KW"/>
</dbReference>
<evidence type="ECO:0000256" key="2">
    <source>
        <dbReference type="ARBA" id="ARBA00022603"/>
    </source>
</evidence>
<feature type="region of interest" description="Disordered" evidence="12">
    <location>
        <begin position="497"/>
        <end position="553"/>
    </location>
</feature>
<evidence type="ECO:0000256" key="8">
    <source>
        <dbReference type="ARBA" id="ARBA00023125"/>
    </source>
</evidence>
<evidence type="ECO:0000259" key="13">
    <source>
        <dbReference type="PROSITE" id="PS01124"/>
    </source>
</evidence>
<organism evidence="14">
    <name type="scientific">mine drainage metagenome</name>
    <dbReference type="NCBI Taxonomy" id="410659"/>
    <lineage>
        <taxon>unclassified sequences</taxon>
        <taxon>metagenomes</taxon>
        <taxon>ecological metagenomes</taxon>
    </lineage>
</organism>
<dbReference type="SMART" id="SM00342">
    <property type="entry name" value="HTH_ARAC"/>
    <property type="match status" value="1"/>
</dbReference>
<dbReference type="PANTHER" id="PTHR43003">
    <property type="entry name" value="DNA-3-METHYLADENINE GLYCOSYLASE"/>
    <property type="match status" value="1"/>
</dbReference>
<dbReference type="GO" id="GO:0003700">
    <property type="term" value="F:DNA-binding transcription factor activity"/>
    <property type="evidence" value="ECO:0007669"/>
    <property type="project" value="InterPro"/>
</dbReference>
<dbReference type="GO" id="GO:0008270">
    <property type="term" value="F:zinc ion binding"/>
    <property type="evidence" value="ECO:0007669"/>
    <property type="project" value="InterPro"/>
</dbReference>
<sequence>ASASVRGMMRDPTTTELPDLQTCEQARLSRDARFDGLFFTAVTSTGIYCRPVCPAPPPRRENISYYANAAAAEAAGFRPCLRCRPELAPRNDVLRRGDSSVAQALRMIDAGMLDEHSLADLARRLALSDRQLRRLFVARLGATPMQVHGTRRLLFAKQLLSETALPITQIALASGFRSLRRFNAAFQSAYQLAPRTLRKRPGAGADKVLLLRLGYRPPYDFAALLDFLRARALPGLEQVDDMSYARAIGSAERPAWLHVSAMGQGDHALRLALHGVAPADLLGVVTRVRRMFDLDADPHAIAAVLARDRTLRPLLRRHPGLRLPGAWDGFELAVRAVLGQQISVAAARTLAQRLLHAHGPRVALADAPALERLFPSAATLADIDPATLGVTRMRATTLHALACAVRDGAVDFAPARTLDAWETRWVALPGIGAWTAHYIALRALSHPDAFPANDLILRRAAADDARALSAKALGARAEAWRPWRAYAVMHLWRNAAPPGHPHDSRHAKPRHAVLRHHADARSGAAPDRGRHRTAPHLLRARSASARGGWRGPA</sequence>
<keyword evidence="7" id="KW-0805">Transcription regulation</keyword>
<dbReference type="EMBL" id="AUZY01004787">
    <property type="protein sequence ID" value="EQD61803.1"/>
    <property type="molecule type" value="Genomic_DNA"/>
</dbReference>
<dbReference type="Pfam" id="PF00730">
    <property type="entry name" value="HhH-GPD"/>
    <property type="match status" value="1"/>
</dbReference>
<feature type="domain" description="HTH araC/xylS-type" evidence="13">
    <location>
        <begin position="102"/>
        <end position="200"/>
    </location>
</feature>
<keyword evidence="2 14" id="KW-0489">Methyltransferase</keyword>
<keyword evidence="11" id="KW-0234">DNA repair</keyword>
<keyword evidence="5" id="KW-0227">DNA damage</keyword>
<dbReference type="SMART" id="SM00478">
    <property type="entry name" value="ENDO3c"/>
    <property type="match status" value="1"/>
</dbReference>
<dbReference type="PROSITE" id="PS00041">
    <property type="entry name" value="HTH_ARAC_FAMILY_1"/>
    <property type="match status" value="1"/>
</dbReference>
<evidence type="ECO:0000256" key="7">
    <source>
        <dbReference type="ARBA" id="ARBA00023015"/>
    </source>
</evidence>
<dbReference type="GO" id="GO:0008725">
    <property type="term" value="F:DNA-3-methyladenine glycosylase activity"/>
    <property type="evidence" value="ECO:0007669"/>
    <property type="project" value="TreeGrafter"/>
</dbReference>
<dbReference type="GO" id="GO:0008168">
    <property type="term" value="F:methyltransferase activity"/>
    <property type="evidence" value="ECO:0007669"/>
    <property type="project" value="UniProtKB-KW"/>
</dbReference>
<dbReference type="SUPFAM" id="SSF48150">
    <property type="entry name" value="DNA-glycosylase"/>
    <property type="match status" value="1"/>
</dbReference>
<dbReference type="Pfam" id="PF12833">
    <property type="entry name" value="HTH_18"/>
    <property type="match status" value="1"/>
</dbReference>
<dbReference type="GO" id="GO:0006285">
    <property type="term" value="P:base-excision repair, AP site formation"/>
    <property type="evidence" value="ECO:0007669"/>
    <property type="project" value="TreeGrafter"/>
</dbReference>
<gene>
    <name evidence="14" type="ORF">B1B_07517</name>
</gene>
<dbReference type="Pfam" id="PF06029">
    <property type="entry name" value="AlkA_N"/>
    <property type="match status" value="1"/>
</dbReference>
<dbReference type="Gene3D" id="3.30.310.20">
    <property type="entry name" value="DNA-3-methyladenine glycosylase AlkA, N-terminal domain"/>
    <property type="match status" value="1"/>
</dbReference>
<dbReference type="InterPro" id="IPR009057">
    <property type="entry name" value="Homeodomain-like_sf"/>
</dbReference>
<dbReference type="InterPro" id="IPR018062">
    <property type="entry name" value="HTH_AraC-typ_CS"/>
</dbReference>
<dbReference type="InterPro" id="IPR011257">
    <property type="entry name" value="DNA_glycosylase"/>
</dbReference>
<reference evidence="14" key="1">
    <citation type="submission" date="2013-08" db="EMBL/GenBank/DDBJ databases">
        <authorList>
            <person name="Mendez C."/>
            <person name="Richter M."/>
            <person name="Ferrer M."/>
            <person name="Sanchez J."/>
        </authorList>
    </citation>
    <scope>NUCLEOTIDE SEQUENCE</scope>
</reference>
<reference evidence="14" key="2">
    <citation type="journal article" date="2014" name="ISME J.">
        <title>Microbial stratification in low pH oxic and suboxic macroscopic growths along an acid mine drainage.</title>
        <authorList>
            <person name="Mendez-Garcia C."/>
            <person name="Mesa V."/>
            <person name="Sprenger R.R."/>
            <person name="Richter M."/>
            <person name="Diez M.S."/>
            <person name="Solano J."/>
            <person name="Bargiela R."/>
            <person name="Golyshina O.V."/>
            <person name="Manteca A."/>
            <person name="Ramos J.L."/>
            <person name="Gallego J.R."/>
            <person name="Llorente I."/>
            <person name="Martins Dos Santos V.A."/>
            <person name="Jensen O.N."/>
            <person name="Pelaez A.I."/>
            <person name="Sanchez J."/>
            <person name="Ferrer M."/>
        </authorList>
    </citation>
    <scope>NUCLEOTIDE SEQUENCE</scope>
</reference>
<dbReference type="InterPro" id="IPR018060">
    <property type="entry name" value="HTH_AraC"/>
</dbReference>
<dbReference type="Gene3D" id="3.40.10.10">
    <property type="entry name" value="DNA Methylphosphotriester Repair Domain"/>
    <property type="match status" value="1"/>
</dbReference>
<comment type="caution">
    <text evidence="14">The sequence shown here is derived from an EMBL/GenBank/DDBJ whole genome shotgun (WGS) entry which is preliminary data.</text>
</comment>
<evidence type="ECO:0000256" key="12">
    <source>
        <dbReference type="SAM" id="MobiDB-lite"/>
    </source>
</evidence>
<evidence type="ECO:0000256" key="5">
    <source>
        <dbReference type="ARBA" id="ARBA00022763"/>
    </source>
</evidence>